<comment type="caution">
    <text evidence="1">The sequence shown here is derived from an EMBL/GenBank/DDBJ whole genome shotgun (WGS) entry which is preliminary data.</text>
</comment>
<protein>
    <recommendedName>
        <fullName evidence="3">Bacteriocin-type signal sequence-containing protein</fullName>
    </recommendedName>
</protein>
<name>A0ABS0TJJ7_9FLAO</name>
<reference evidence="1 2" key="1">
    <citation type="submission" date="2020-12" db="EMBL/GenBank/DDBJ databases">
        <title>Salegentibacter orientalis sp. nov., isolated from costal sediment.</title>
        <authorList>
            <person name="Lian F.-B."/>
        </authorList>
    </citation>
    <scope>NUCLEOTIDE SEQUENCE [LARGE SCALE GENOMIC DNA]</scope>
    <source>
        <strain evidence="1 2">F60176</strain>
    </source>
</reference>
<dbReference type="Proteomes" id="UP000635665">
    <property type="component" value="Unassembled WGS sequence"/>
</dbReference>
<dbReference type="EMBL" id="JAEHNY010000014">
    <property type="protein sequence ID" value="MBI6121193.1"/>
    <property type="molecule type" value="Genomic_DNA"/>
</dbReference>
<proteinExistence type="predicted"/>
<keyword evidence="2" id="KW-1185">Reference proteome</keyword>
<evidence type="ECO:0008006" key="3">
    <source>
        <dbReference type="Google" id="ProtNLM"/>
    </source>
</evidence>
<gene>
    <name evidence="1" type="ORF">I6U50_14300</name>
</gene>
<evidence type="ECO:0000313" key="1">
    <source>
        <dbReference type="EMBL" id="MBI6121193.1"/>
    </source>
</evidence>
<evidence type="ECO:0000313" key="2">
    <source>
        <dbReference type="Proteomes" id="UP000635665"/>
    </source>
</evidence>
<organism evidence="1 2">
    <name type="scientific">Salegentibacter maritimus</name>
    <dbReference type="NCBI Taxonomy" id="2794347"/>
    <lineage>
        <taxon>Bacteria</taxon>
        <taxon>Pseudomonadati</taxon>
        <taxon>Bacteroidota</taxon>
        <taxon>Flavobacteriia</taxon>
        <taxon>Flavobacteriales</taxon>
        <taxon>Flavobacteriaceae</taxon>
        <taxon>Salegentibacter</taxon>
    </lineage>
</organism>
<accession>A0ABS0TJJ7</accession>
<dbReference type="RefSeq" id="WP_198639341.1">
    <property type="nucleotide sequence ID" value="NZ_JAEHNY010000014.1"/>
</dbReference>
<sequence length="61" mass="6920">MKLAEFKTIELSQKEIKTIDGGYWGYVVKGAKWLARTYIGNEIKKGFVAGMERDCSTVCTR</sequence>